<evidence type="ECO:0000256" key="2">
    <source>
        <dbReference type="ARBA" id="ARBA00012552"/>
    </source>
</evidence>
<dbReference type="SUPFAM" id="SSF52540">
    <property type="entry name" value="P-loop containing nucleoside triphosphate hydrolases"/>
    <property type="match status" value="2"/>
</dbReference>
<dbReference type="SMART" id="SM00490">
    <property type="entry name" value="HELICc"/>
    <property type="match status" value="1"/>
</dbReference>
<evidence type="ECO:0000256" key="5">
    <source>
        <dbReference type="ARBA" id="ARBA00022806"/>
    </source>
</evidence>
<keyword evidence="7" id="KW-0539">Nucleus</keyword>
<dbReference type="Pfam" id="PF00270">
    <property type="entry name" value="DEAD"/>
    <property type="match status" value="1"/>
</dbReference>
<keyword evidence="3 9" id="KW-0547">Nucleotide-binding</keyword>
<evidence type="ECO:0000256" key="4">
    <source>
        <dbReference type="ARBA" id="ARBA00022801"/>
    </source>
</evidence>
<dbReference type="Pfam" id="PF00271">
    <property type="entry name" value="Helicase_C"/>
    <property type="match status" value="1"/>
</dbReference>
<feature type="domain" description="Helicase C-terminal" evidence="12">
    <location>
        <begin position="438"/>
        <end position="587"/>
    </location>
</feature>
<dbReference type="PROSITE" id="PS51194">
    <property type="entry name" value="HELICASE_CTER"/>
    <property type="match status" value="1"/>
</dbReference>
<evidence type="ECO:0000313" key="15">
    <source>
        <dbReference type="Proteomes" id="UP000449547"/>
    </source>
</evidence>
<dbReference type="OMA" id="FAQYVHT"/>
<keyword evidence="4 9" id="KW-0378">Hydrolase</keyword>
<evidence type="ECO:0000259" key="11">
    <source>
        <dbReference type="PROSITE" id="PS51192"/>
    </source>
</evidence>
<evidence type="ECO:0000256" key="8">
    <source>
        <dbReference type="PROSITE-ProRule" id="PRU00552"/>
    </source>
</evidence>
<dbReference type="RefSeq" id="XP_034012843.1">
    <property type="nucleotide sequence ID" value="XM_034155077.1"/>
</dbReference>
<dbReference type="Gene3D" id="3.40.50.300">
    <property type="entry name" value="P-loop containing nucleotide triphosphate hydrolases"/>
    <property type="match status" value="2"/>
</dbReference>
<comment type="caution">
    <text evidence="14">The sequence shown here is derived from an EMBL/GenBank/DDBJ whole genome shotgun (WGS) entry which is preliminary data.</text>
</comment>
<dbReference type="OrthoDB" id="196131at2759"/>
<keyword evidence="6 9" id="KW-0067">ATP-binding</keyword>
<dbReference type="GO" id="GO:0016787">
    <property type="term" value="F:hydrolase activity"/>
    <property type="evidence" value="ECO:0007669"/>
    <property type="project" value="UniProtKB-KW"/>
</dbReference>
<dbReference type="VEuPathDB" id="FungiDB:DIURU_002427"/>
<protein>
    <recommendedName>
        <fullName evidence="2">RNA helicase</fullName>
        <ecNumber evidence="2">3.6.4.13</ecNumber>
    </recommendedName>
</protein>
<evidence type="ECO:0000256" key="10">
    <source>
        <dbReference type="SAM" id="MobiDB-lite"/>
    </source>
</evidence>
<dbReference type="InterPro" id="IPR014014">
    <property type="entry name" value="RNA_helicase_DEAD_Q_motif"/>
</dbReference>
<evidence type="ECO:0000256" key="6">
    <source>
        <dbReference type="ARBA" id="ARBA00022840"/>
    </source>
</evidence>
<evidence type="ECO:0000259" key="12">
    <source>
        <dbReference type="PROSITE" id="PS51194"/>
    </source>
</evidence>
<gene>
    <name evidence="14" type="ORF">DIURU_002427</name>
</gene>
<sequence>MATNLSREEKLALRRAKLQEIKRQKDLQGRSESAAEPQLTFAIKTIKNTQPVNQKKRKGYVFDEENSNEGIKKFAPPKGSSNTRHESVSGDEVDELDKFVSTLSQTTTPEFNVVPEHDIFDENLEEVEEDSLLTSKLAKLNQEKILIAPPPSTTYGAVRKCFYNEPADIDDAEMDLIRHSWGVVDVEGDTPPKPVTSWQEMQLPSNLMATIAEYGYDKPSPIQAQAIPALLMGRDLVGIAKTGSGKTLAFLLPLLRHVQGQPQLESGDGPVALVLTPTRELALQIYKEATKFSGFSAVCCYGGISIETQIADLKRGVEIIVGTPGRVIDLLAANGGRVTNLHRCSYVVMDEADRMFDMGFEPQVTKILSQVTRPDHQTVLFSATFPKKMATLARRVMVHKPLKITIGEISTVASEIHQEVKLFNSADSSNVHDAKFDYLVEILADFFRHNHGKVLIFVESQSMADTLSVGLLHEKFSALAIHGGKDQIDRKHAIKIFSDNDSDVNVLIATSIAARGLDVKNLNLVINYDPASHLEDYVHRVGRTGRAGAKGRAITFVTSNQERAIADLARAFKASGQNLPSELDVANRKFLKSVKEGKAKFSYGFGGKGLENLDENRQSEKTIQHKLFDGDTAVEKPPVTAISKPDIPLPSFEIFEGCAPETGHSSSKYHSRIVINDLPQSARWHIAHRESLAKIIDASHASVTHKGQFYASQKTAPTWPPVEFGRDVKPAPKLYLLIEGATEHIVKHANNLIRERMLEGLDLAAYEEKRNPSKKYSV</sequence>
<dbReference type="GO" id="GO:0003676">
    <property type="term" value="F:nucleic acid binding"/>
    <property type="evidence" value="ECO:0007669"/>
    <property type="project" value="InterPro"/>
</dbReference>
<dbReference type="GO" id="GO:0005634">
    <property type="term" value="C:nucleus"/>
    <property type="evidence" value="ECO:0007669"/>
    <property type="project" value="UniProtKB-SubCell"/>
</dbReference>
<feature type="short sequence motif" description="Q motif" evidence="8">
    <location>
        <begin position="196"/>
        <end position="224"/>
    </location>
</feature>
<dbReference type="InterPro" id="IPR001650">
    <property type="entry name" value="Helicase_C-like"/>
</dbReference>
<proteinExistence type="inferred from homology"/>
<dbReference type="GeneID" id="54781078"/>
<dbReference type="PROSITE" id="PS51195">
    <property type="entry name" value="Q_MOTIF"/>
    <property type="match status" value="1"/>
</dbReference>
<dbReference type="CDD" id="cd18787">
    <property type="entry name" value="SF2_C_DEAD"/>
    <property type="match status" value="1"/>
</dbReference>
<dbReference type="InterPro" id="IPR027417">
    <property type="entry name" value="P-loop_NTPase"/>
</dbReference>
<dbReference type="GO" id="GO:0003724">
    <property type="term" value="F:RNA helicase activity"/>
    <property type="evidence" value="ECO:0007669"/>
    <property type="project" value="UniProtKB-EC"/>
</dbReference>
<accession>A0A642UQF8</accession>
<dbReference type="Proteomes" id="UP000449547">
    <property type="component" value="Unassembled WGS sequence"/>
</dbReference>
<feature type="region of interest" description="Disordered" evidence="10">
    <location>
        <begin position="68"/>
        <end position="92"/>
    </location>
</feature>
<dbReference type="PANTHER" id="PTHR47958">
    <property type="entry name" value="ATP-DEPENDENT RNA HELICASE DBP3"/>
    <property type="match status" value="1"/>
</dbReference>
<organism evidence="14 15">
    <name type="scientific">Diutina rugosa</name>
    <name type="common">Yeast</name>
    <name type="synonym">Candida rugosa</name>
    <dbReference type="NCBI Taxonomy" id="5481"/>
    <lineage>
        <taxon>Eukaryota</taxon>
        <taxon>Fungi</taxon>
        <taxon>Dikarya</taxon>
        <taxon>Ascomycota</taxon>
        <taxon>Saccharomycotina</taxon>
        <taxon>Pichiomycetes</taxon>
        <taxon>Debaryomycetaceae</taxon>
        <taxon>Diutina</taxon>
    </lineage>
</organism>
<evidence type="ECO:0000256" key="3">
    <source>
        <dbReference type="ARBA" id="ARBA00022741"/>
    </source>
</evidence>
<dbReference type="GO" id="GO:0005524">
    <property type="term" value="F:ATP binding"/>
    <property type="evidence" value="ECO:0007669"/>
    <property type="project" value="UniProtKB-KW"/>
</dbReference>
<dbReference type="PROSITE" id="PS00039">
    <property type="entry name" value="DEAD_ATP_HELICASE"/>
    <property type="match status" value="1"/>
</dbReference>
<evidence type="ECO:0000313" key="14">
    <source>
        <dbReference type="EMBL" id="KAA8903541.1"/>
    </source>
</evidence>
<dbReference type="InterPro" id="IPR014001">
    <property type="entry name" value="Helicase_ATP-bd"/>
</dbReference>
<dbReference type="SMART" id="SM00487">
    <property type="entry name" value="DEXDc"/>
    <property type="match status" value="1"/>
</dbReference>
<comment type="subcellular location">
    <subcellularLocation>
        <location evidence="1">Nucleus</location>
    </subcellularLocation>
</comment>
<comment type="similarity">
    <text evidence="9">Belongs to the DEAD box helicase family.</text>
</comment>
<reference evidence="14 15" key="1">
    <citation type="submission" date="2019-07" db="EMBL/GenBank/DDBJ databases">
        <title>Genome assembly of two rare yeast pathogens: Diutina rugosa and Trichomonascus ciferrii.</title>
        <authorList>
            <person name="Mixao V."/>
            <person name="Saus E."/>
            <person name="Hansen A."/>
            <person name="Lass-Flor C."/>
            <person name="Gabaldon T."/>
        </authorList>
    </citation>
    <scope>NUCLEOTIDE SEQUENCE [LARGE SCALE GENOMIC DNA]</scope>
    <source>
        <strain evidence="14 15">CBS 613</strain>
    </source>
</reference>
<dbReference type="EC" id="3.6.4.13" evidence="2"/>
<evidence type="ECO:0000259" key="13">
    <source>
        <dbReference type="PROSITE" id="PS51195"/>
    </source>
</evidence>
<name>A0A642UQF8_DIURU</name>
<evidence type="ECO:0000256" key="1">
    <source>
        <dbReference type="ARBA" id="ARBA00004123"/>
    </source>
</evidence>
<dbReference type="EMBL" id="SWFT01000067">
    <property type="protein sequence ID" value="KAA8903541.1"/>
    <property type="molecule type" value="Genomic_DNA"/>
</dbReference>
<feature type="domain" description="DEAD-box RNA helicase Q" evidence="13">
    <location>
        <begin position="196"/>
        <end position="224"/>
    </location>
</feature>
<evidence type="ECO:0000256" key="7">
    <source>
        <dbReference type="ARBA" id="ARBA00023242"/>
    </source>
</evidence>
<dbReference type="InterPro" id="IPR000629">
    <property type="entry name" value="RNA-helicase_DEAD-box_CS"/>
</dbReference>
<dbReference type="FunFam" id="3.40.50.300:FF:000079">
    <property type="entry name" value="probable ATP-dependent RNA helicase DDX17"/>
    <property type="match status" value="1"/>
</dbReference>
<feature type="domain" description="Helicase ATP-binding" evidence="11">
    <location>
        <begin position="227"/>
        <end position="403"/>
    </location>
</feature>
<keyword evidence="15" id="KW-1185">Reference proteome</keyword>
<dbReference type="InterPro" id="IPR011545">
    <property type="entry name" value="DEAD/DEAH_box_helicase_dom"/>
</dbReference>
<keyword evidence="5 9" id="KW-0347">Helicase</keyword>
<dbReference type="AlphaFoldDB" id="A0A642UQF8"/>
<evidence type="ECO:0000256" key="9">
    <source>
        <dbReference type="RuleBase" id="RU000492"/>
    </source>
</evidence>
<dbReference type="PROSITE" id="PS51192">
    <property type="entry name" value="HELICASE_ATP_BIND_1"/>
    <property type="match status" value="1"/>
</dbReference>